<feature type="region of interest" description="Disordered" evidence="1">
    <location>
        <begin position="161"/>
        <end position="266"/>
    </location>
</feature>
<dbReference type="EMBL" id="SRLO01004811">
    <property type="protein sequence ID" value="TNN30147.1"/>
    <property type="molecule type" value="Genomic_DNA"/>
</dbReference>
<evidence type="ECO:0000313" key="3">
    <source>
        <dbReference type="Proteomes" id="UP000314294"/>
    </source>
</evidence>
<dbReference type="Proteomes" id="UP000314294">
    <property type="component" value="Unassembled WGS sequence"/>
</dbReference>
<evidence type="ECO:0000313" key="2">
    <source>
        <dbReference type="EMBL" id="TNN30147.1"/>
    </source>
</evidence>
<feature type="compositionally biased region" description="Basic and acidic residues" evidence="1">
    <location>
        <begin position="212"/>
        <end position="244"/>
    </location>
</feature>
<accession>A0A4Z2EMH8</accession>
<dbReference type="AlphaFoldDB" id="A0A4Z2EMH8"/>
<feature type="compositionally biased region" description="Low complexity" evidence="1">
    <location>
        <begin position="176"/>
        <end position="192"/>
    </location>
</feature>
<proteinExistence type="predicted"/>
<evidence type="ECO:0000256" key="1">
    <source>
        <dbReference type="SAM" id="MobiDB-lite"/>
    </source>
</evidence>
<feature type="region of interest" description="Disordered" evidence="1">
    <location>
        <begin position="123"/>
        <end position="149"/>
    </location>
</feature>
<gene>
    <name evidence="2" type="ORF">EYF80_059702</name>
</gene>
<keyword evidence="3" id="KW-1185">Reference proteome</keyword>
<comment type="caution">
    <text evidence="2">The sequence shown here is derived from an EMBL/GenBank/DDBJ whole genome shotgun (WGS) entry which is preliminary data.</text>
</comment>
<protein>
    <submittedName>
        <fullName evidence="2">Uncharacterized protein</fullName>
    </submittedName>
</protein>
<sequence>MLIPLLKSSACDTPWNPNKCTDLLPLNPNKCTDLLPWNPNKCTDLLPWNPSKCTDLLPLNPSKCTDLLPWNPSKCTNLLPLNPNKCTDLLPLNPSKCTDLLPLNPTVPDSTLLHCMEKENKTQTLRSNMKLPLDSSPSGRTRVLNPGRSLRSARVTLQLKVQSPGAQSPEPRAGLRSQVSGLGSRVSGLGSQRAAPGTESREPGGAPAAHLTDTRRQSTRLHSEDRQGQSSRLEVRARAWRSEPEPGGQSPSLEVTAPLALLHSSG</sequence>
<reference evidence="2 3" key="1">
    <citation type="submission" date="2019-03" db="EMBL/GenBank/DDBJ databases">
        <title>First draft genome of Liparis tanakae, snailfish: a comprehensive survey of snailfish specific genes.</title>
        <authorList>
            <person name="Kim W."/>
            <person name="Song I."/>
            <person name="Jeong J.-H."/>
            <person name="Kim D."/>
            <person name="Kim S."/>
            <person name="Ryu S."/>
            <person name="Song J.Y."/>
            <person name="Lee S.K."/>
        </authorList>
    </citation>
    <scope>NUCLEOTIDE SEQUENCE [LARGE SCALE GENOMIC DNA]</scope>
    <source>
        <tissue evidence="2">Muscle</tissue>
    </source>
</reference>
<organism evidence="2 3">
    <name type="scientific">Liparis tanakae</name>
    <name type="common">Tanaka's snailfish</name>
    <dbReference type="NCBI Taxonomy" id="230148"/>
    <lineage>
        <taxon>Eukaryota</taxon>
        <taxon>Metazoa</taxon>
        <taxon>Chordata</taxon>
        <taxon>Craniata</taxon>
        <taxon>Vertebrata</taxon>
        <taxon>Euteleostomi</taxon>
        <taxon>Actinopterygii</taxon>
        <taxon>Neopterygii</taxon>
        <taxon>Teleostei</taxon>
        <taxon>Neoteleostei</taxon>
        <taxon>Acanthomorphata</taxon>
        <taxon>Eupercaria</taxon>
        <taxon>Perciformes</taxon>
        <taxon>Cottioidei</taxon>
        <taxon>Cottales</taxon>
        <taxon>Liparidae</taxon>
        <taxon>Liparis</taxon>
    </lineage>
</organism>
<name>A0A4Z2EMH8_9TELE</name>